<dbReference type="InterPro" id="IPR005114">
    <property type="entry name" value="Helicase_assoc"/>
</dbReference>
<accession>A0A1E7FUF9</accession>
<dbReference type="Proteomes" id="UP000095751">
    <property type="component" value="Unassembled WGS sequence"/>
</dbReference>
<evidence type="ECO:0000313" key="2">
    <source>
        <dbReference type="EMBL" id="OEU21483.1"/>
    </source>
</evidence>
<sequence>WDEMFQLLAAYKLQHGSTLVPTEYEVDPKLGSWVRSQRTCLKQGRLGKSRVKRLDTIGFVWKILDSVPWLEMYQKLVAYKKKHKSTNVSIEYQADPKLGRWVSAQRTNYNREVLSTDRINHLESIGFVWDPHDAQWMEMFSKLVEYKKQNKSTVVPRVYIEDPPLGLWASVQRVVNNQGKLSEKRSKLLNSVNFVWSAKEAS</sequence>
<dbReference type="PANTHER" id="PTHR33418:SF1">
    <property type="entry name" value="HELICASE-ASSOCIATED DOMAIN-CONTAINING PROTEIN"/>
    <property type="match status" value="1"/>
</dbReference>
<dbReference type="Pfam" id="PF03457">
    <property type="entry name" value="HA"/>
    <property type="match status" value="3"/>
</dbReference>
<dbReference type="AlphaFoldDB" id="A0A1E7FUF9"/>
<reference evidence="2 3" key="1">
    <citation type="submission" date="2016-09" db="EMBL/GenBank/DDBJ databases">
        <title>Extensive genetic diversity and differential bi-allelic expression allows diatom success in the polar Southern Ocean.</title>
        <authorList>
            <consortium name="DOE Joint Genome Institute"/>
            <person name="Mock T."/>
            <person name="Otillar R.P."/>
            <person name="Strauss J."/>
            <person name="Dupont C."/>
            <person name="Frickenhaus S."/>
            <person name="Maumus F."/>
            <person name="Mcmullan M."/>
            <person name="Sanges R."/>
            <person name="Schmutz J."/>
            <person name="Toseland A."/>
            <person name="Valas R."/>
            <person name="Veluchamy A."/>
            <person name="Ward B.J."/>
            <person name="Allen A."/>
            <person name="Barry K."/>
            <person name="Falciatore A."/>
            <person name="Ferrante M."/>
            <person name="Fortunato A.E."/>
            <person name="Gloeckner G."/>
            <person name="Gruber A."/>
            <person name="Hipkin R."/>
            <person name="Janech M."/>
            <person name="Kroth P."/>
            <person name="Leese F."/>
            <person name="Lindquist E."/>
            <person name="Lyon B.R."/>
            <person name="Martin J."/>
            <person name="Mayer C."/>
            <person name="Parker M."/>
            <person name="Quesneville H."/>
            <person name="Raymond J."/>
            <person name="Uhlig C."/>
            <person name="Valentin K.U."/>
            <person name="Worden A.Z."/>
            <person name="Armbrust E.V."/>
            <person name="Bowler C."/>
            <person name="Green B."/>
            <person name="Moulton V."/>
            <person name="Van Oosterhout C."/>
            <person name="Grigoriev I."/>
        </authorList>
    </citation>
    <scope>NUCLEOTIDE SEQUENCE [LARGE SCALE GENOMIC DNA]</scope>
    <source>
        <strain evidence="2 3">CCMP1102</strain>
    </source>
</reference>
<evidence type="ECO:0000259" key="1">
    <source>
        <dbReference type="Pfam" id="PF03457"/>
    </source>
</evidence>
<feature type="domain" description="Helicase-associated" evidence="1">
    <location>
        <begin position="132"/>
        <end position="194"/>
    </location>
</feature>
<evidence type="ECO:0000313" key="3">
    <source>
        <dbReference type="Proteomes" id="UP000095751"/>
    </source>
</evidence>
<organism evidence="2 3">
    <name type="scientific">Fragilariopsis cylindrus CCMP1102</name>
    <dbReference type="NCBI Taxonomy" id="635003"/>
    <lineage>
        <taxon>Eukaryota</taxon>
        <taxon>Sar</taxon>
        <taxon>Stramenopiles</taxon>
        <taxon>Ochrophyta</taxon>
        <taxon>Bacillariophyta</taxon>
        <taxon>Bacillariophyceae</taxon>
        <taxon>Bacillariophycidae</taxon>
        <taxon>Bacillariales</taxon>
        <taxon>Bacillariaceae</taxon>
        <taxon>Fragilariopsis</taxon>
    </lineage>
</organism>
<feature type="domain" description="Helicase-associated" evidence="1">
    <location>
        <begin position="1"/>
        <end position="59"/>
    </location>
</feature>
<feature type="domain" description="Helicase-associated" evidence="1">
    <location>
        <begin position="67"/>
        <end position="127"/>
    </location>
</feature>
<dbReference type="EMBL" id="KV784354">
    <property type="protein sequence ID" value="OEU21483.1"/>
    <property type="molecule type" value="Genomic_DNA"/>
</dbReference>
<dbReference type="KEGG" id="fcy:FRACYDRAFT_181442"/>
<gene>
    <name evidence="2" type="ORF">FRACYDRAFT_181442</name>
</gene>
<protein>
    <recommendedName>
        <fullName evidence="1">Helicase-associated domain-containing protein</fullName>
    </recommendedName>
</protein>
<name>A0A1E7FUF9_9STRA</name>
<dbReference type="OrthoDB" id="44064at2759"/>
<dbReference type="PANTHER" id="PTHR33418">
    <property type="entry name" value="HELICASE-ASSOCIATED"/>
    <property type="match status" value="1"/>
</dbReference>
<dbReference type="Gene3D" id="6.10.140.530">
    <property type="match status" value="3"/>
</dbReference>
<proteinExistence type="predicted"/>
<dbReference type="InParanoid" id="A0A1E7FUF9"/>
<feature type="non-terminal residue" evidence="2">
    <location>
        <position position="1"/>
    </location>
</feature>
<keyword evidence="3" id="KW-1185">Reference proteome</keyword>